<evidence type="ECO:0008006" key="3">
    <source>
        <dbReference type="Google" id="ProtNLM"/>
    </source>
</evidence>
<dbReference type="Proteomes" id="UP001444625">
    <property type="component" value="Unassembled WGS sequence"/>
</dbReference>
<comment type="caution">
    <text evidence="1">The sequence shown here is derived from an EMBL/GenBank/DDBJ whole genome shotgun (WGS) entry which is preliminary data.</text>
</comment>
<organism evidence="1 2">
    <name type="scientific">Ornithinibacillus xuwenensis</name>
    <dbReference type="NCBI Taxonomy" id="3144668"/>
    <lineage>
        <taxon>Bacteria</taxon>
        <taxon>Bacillati</taxon>
        <taxon>Bacillota</taxon>
        <taxon>Bacilli</taxon>
        <taxon>Bacillales</taxon>
        <taxon>Bacillaceae</taxon>
        <taxon>Ornithinibacillus</taxon>
    </lineage>
</organism>
<name>A0ABU9XFY5_9BACI</name>
<proteinExistence type="predicted"/>
<keyword evidence="2" id="KW-1185">Reference proteome</keyword>
<evidence type="ECO:0000313" key="1">
    <source>
        <dbReference type="EMBL" id="MEN2765777.1"/>
    </source>
</evidence>
<gene>
    <name evidence="1" type="ORF">ABC228_01130</name>
</gene>
<reference evidence="1 2" key="1">
    <citation type="submission" date="2024-05" db="EMBL/GenBank/DDBJ databases">
        <authorList>
            <person name="Haq I."/>
            <person name="Ullah Z."/>
            <person name="Ahmad R."/>
            <person name="Li M."/>
            <person name="Tong Y."/>
        </authorList>
    </citation>
    <scope>NUCLEOTIDE SEQUENCE [LARGE SCALE GENOMIC DNA]</scope>
    <source>
        <strain evidence="1 2">16A2E</strain>
    </source>
</reference>
<dbReference type="EMBL" id="JBDIML010000001">
    <property type="protein sequence ID" value="MEN2765777.1"/>
    <property type="molecule type" value="Genomic_DNA"/>
</dbReference>
<sequence>MAYEKQLVNAGDIMDPAWGNHVQTQYDESLPKVTSDSQGECWRFDSGLQIYYGTAIVSSNGSDVVTHPVTFPLPFSDKPSITTNLETGVPNLRMTAAGTVANASFNLYVRNDVAGATDLKVNYTAIGRWK</sequence>
<dbReference type="RefSeq" id="WP_345823251.1">
    <property type="nucleotide sequence ID" value="NZ_JBDIML010000001.1"/>
</dbReference>
<evidence type="ECO:0000313" key="2">
    <source>
        <dbReference type="Proteomes" id="UP001444625"/>
    </source>
</evidence>
<protein>
    <recommendedName>
        <fullName evidence="3">Tail fiber protein</fullName>
    </recommendedName>
</protein>
<accession>A0ABU9XFY5</accession>